<dbReference type="GO" id="GO:0006313">
    <property type="term" value="P:DNA transposition"/>
    <property type="evidence" value="ECO:0007669"/>
    <property type="project" value="InterPro"/>
</dbReference>
<comment type="caution">
    <text evidence="3">The sequence shown here is derived from an EMBL/GenBank/DDBJ whole genome shotgun (WGS) entry which is preliminary data.</text>
</comment>
<name>A0A2V3DLT1_9MICC</name>
<proteinExistence type="predicted"/>
<gene>
    <name evidence="3" type="ORF">CVS29_18100</name>
</gene>
<dbReference type="PANTHER" id="PTHR33055:SF16">
    <property type="entry name" value="TRANSPOSASE FOR INSERTION SEQUENCE ELEMENT IS1547"/>
    <property type="match status" value="1"/>
</dbReference>
<evidence type="ECO:0000313" key="3">
    <source>
        <dbReference type="EMBL" id="PXA63870.1"/>
    </source>
</evidence>
<feature type="domain" description="Transposase IS116/IS110/IS902 C-terminal" evidence="2">
    <location>
        <begin position="225"/>
        <end position="307"/>
    </location>
</feature>
<dbReference type="Pfam" id="PF01548">
    <property type="entry name" value="DEDD_Tnp_IS110"/>
    <property type="match status" value="1"/>
</dbReference>
<reference evidence="3 4" key="1">
    <citation type="submission" date="2018-05" db="EMBL/GenBank/DDBJ databases">
        <title>Genetic diversity of glacier-inhabiting Cryobacterium bacteria in China and description of Cryobacterium mengkeensis sp. nov. and Arthrobacter glacialis sp. nov.</title>
        <authorList>
            <person name="Liu Q."/>
            <person name="Xin Y.-H."/>
        </authorList>
    </citation>
    <scope>NUCLEOTIDE SEQUENCE [LARGE SCALE GENOMIC DNA]</scope>
    <source>
        <strain evidence="3 4">GP3</strain>
    </source>
</reference>
<evidence type="ECO:0000259" key="2">
    <source>
        <dbReference type="Pfam" id="PF02371"/>
    </source>
</evidence>
<dbReference type="Pfam" id="PF02371">
    <property type="entry name" value="Transposase_20"/>
    <property type="match status" value="1"/>
</dbReference>
<dbReference type="PANTHER" id="PTHR33055">
    <property type="entry name" value="TRANSPOSASE FOR INSERTION SEQUENCE ELEMENT IS1111A"/>
    <property type="match status" value="1"/>
</dbReference>
<dbReference type="InterPro" id="IPR003346">
    <property type="entry name" value="Transposase_20"/>
</dbReference>
<dbReference type="RefSeq" id="WP_110107990.1">
    <property type="nucleotide sequence ID" value="NZ_QHLZ01000034.1"/>
</dbReference>
<dbReference type="EMBL" id="QHLZ01000034">
    <property type="protein sequence ID" value="PXA63870.1"/>
    <property type="molecule type" value="Genomic_DNA"/>
</dbReference>
<dbReference type="GO" id="GO:0003677">
    <property type="term" value="F:DNA binding"/>
    <property type="evidence" value="ECO:0007669"/>
    <property type="project" value="InterPro"/>
</dbReference>
<dbReference type="InterPro" id="IPR002525">
    <property type="entry name" value="Transp_IS110-like_N"/>
</dbReference>
<evidence type="ECO:0000313" key="4">
    <source>
        <dbReference type="Proteomes" id="UP000246303"/>
    </source>
</evidence>
<dbReference type="OrthoDB" id="4337860at2"/>
<feature type="domain" description="Transposase IS110-like N-terminal" evidence="1">
    <location>
        <begin position="6"/>
        <end position="152"/>
    </location>
</feature>
<dbReference type="InterPro" id="IPR047650">
    <property type="entry name" value="Transpos_IS110"/>
</dbReference>
<dbReference type="GO" id="GO:0004803">
    <property type="term" value="F:transposase activity"/>
    <property type="evidence" value="ECO:0007669"/>
    <property type="project" value="InterPro"/>
</dbReference>
<keyword evidence="4" id="KW-1185">Reference proteome</keyword>
<dbReference type="AlphaFoldDB" id="A0A2V3DLT1"/>
<organism evidence="3 4">
    <name type="scientific">Arthrobacter psychrochitiniphilus</name>
    <dbReference type="NCBI Taxonomy" id="291045"/>
    <lineage>
        <taxon>Bacteria</taxon>
        <taxon>Bacillati</taxon>
        <taxon>Actinomycetota</taxon>
        <taxon>Actinomycetes</taxon>
        <taxon>Micrococcales</taxon>
        <taxon>Micrococcaceae</taxon>
        <taxon>Arthrobacter</taxon>
    </lineage>
</organism>
<evidence type="ECO:0000259" key="1">
    <source>
        <dbReference type="Pfam" id="PF01548"/>
    </source>
</evidence>
<dbReference type="NCBIfam" id="NF033542">
    <property type="entry name" value="transpos_IS110"/>
    <property type="match status" value="1"/>
</dbReference>
<dbReference type="Proteomes" id="UP000246303">
    <property type="component" value="Unassembled WGS sequence"/>
</dbReference>
<protein>
    <submittedName>
        <fullName evidence="3">IS110 family transposase</fullName>
    </submittedName>
</protein>
<accession>A0A2V3DLT1</accession>
<sequence>MAQIIAGVDTHKDTHYAAVISLHGEHLSAVQFPATKAGYQALTAFITCQGELLRVGIEGTNSYGAGLTRHLQARNIEVVEVIRPAKVVRRMKGKSDAIDAYTAAHTALTHQDVVTPKTSIGTVEAIRVIHAGRRSALKAHAEVITQIKSLLVTAPEKVRAQYQSLSTKKLVGQLAASHTHVRADCVETATRSTLKRLAKRYIYLDEEITIFEGELQALVEQVNTALTAVRGVSTIIASQLLITAGDNPERLHSEAAFAALCGVSPLPASSGQTNRFRLNRGGDRAANSALYQIALVRMASDPVTKIYVAKRT</sequence>
<feature type="non-terminal residue" evidence="3">
    <location>
        <position position="312"/>
    </location>
</feature>